<dbReference type="Pfam" id="PF16859">
    <property type="entry name" value="TetR_C_11"/>
    <property type="match status" value="1"/>
</dbReference>
<dbReference type="Gene3D" id="1.10.357.10">
    <property type="entry name" value="Tetracycline Repressor, domain 2"/>
    <property type="match status" value="1"/>
</dbReference>
<dbReference type="RefSeq" id="WP_164350365.1">
    <property type="nucleotide sequence ID" value="NZ_JAAGLQ010000724.1"/>
</dbReference>
<dbReference type="InterPro" id="IPR001647">
    <property type="entry name" value="HTH_TetR"/>
</dbReference>
<dbReference type="Pfam" id="PF00440">
    <property type="entry name" value="TetR_N"/>
    <property type="match status" value="1"/>
</dbReference>
<dbReference type="SUPFAM" id="SSF48498">
    <property type="entry name" value="Tetracyclin repressor-like, C-terminal domain"/>
    <property type="match status" value="1"/>
</dbReference>
<evidence type="ECO:0000256" key="3">
    <source>
        <dbReference type="ARBA" id="ARBA00023163"/>
    </source>
</evidence>
<evidence type="ECO:0000313" key="7">
    <source>
        <dbReference type="EMBL" id="NEA20510.1"/>
    </source>
</evidence>
<feature type="region of interest" description="Disordered" evidence="5">
    <location>
        <begin position="1"/>
        <end position="27"/>
    </location>
</feature>
<dbReference type="Gene3D" id="1.10.10.60">
    <property type="entry name" value="Homeodomain-like"/>
    <property type="match status" value="1"/>
</dbReference>
<dbReference type="EMBL" id="JAAGLQ010000724">
    <property type="protein sequence ID" value="NEA20510.1"/>
    <property type="molecule type" value="Genomic_DNA"/>
</dbReference>
<organism evidence="7 8">
    <name type="scientific">Streptomyces halstedii</name>
    <dbReference type="NCBI Taxonomy" id="1944"/>
    <lineage>
        <taxon>Bacteria</taxon>
        <taxon>Bacillati</taxon>
        <taxon>Actinomycetota</taxon>
        <taxon>Actinomycetes</taxon>
        <taxon>Kitasatosporales</taxon>
        <taxon>Streptomycetaceae</taxon>
        <taxon>Streptomyces</taxon>
    </lineage>
</organism>
<dbReference type="CDD" id="cd00093">
    <property type="entry name" value="HTH_XRE"/>
    <property type="match status" value="1"/>
</dbReference>
<dbReference type="GO" id="GO:0003700">
    <property type="term" value="F:DNA-binding transcription factor activity"/>
    <property type="evidence" value="ECO:0007669"/>
    <property type="project" value="TreeGrafter"/>
</dbReference>
<dbReference type="Proteomes" id="UP000471293">
    <property type="component" value="Unassembled WGS sequence"/>
</dbReference>
<dbReference type="AlphaFoldDB" id="A0A6N9U9K4"/>
<dbReference type="InterPro" id="IPR009057">
    <property type="entry name" value="Homeodomain-like_sf"/>
</dbReference>
<evidence type="ECO:0000259" key="6">
    <source>
        <dbReference type="PROSITE" id="PS50977"/>
    </source>
</evidence>
<dbReference type="PRINTS" id="PR00455">
    <property type="entry name" value="HTHTETR"/>
</dbReference>
<proteinExistence type="predicted"/>
<dbReference type="PANTHER" id="PTHR30055:SF148">
    <property type="entry name" value="TETR-FAMILY TRANSCRIPTIONAL REGULATOR"/>
    <property type="match status" value="1"/>
</dbReference>
<gene>
    <name evidence="7" type="ORF">G3I29_34765</name>
</gene>
<dbReference type="InterPro" id="IPR001387">
    <property type="entry name" value="Cro/C1-type_HTH"/>
</dbReference>
<evidence type="ECO:0000256" key="4">
    <source>
        <dbReference type="PROSITE-ProRule" id="PRU00335"/>
    </source>
</evidence>
<accession>A0A6N9U9K4</accession>
<evidence type="ECO:0000256" key="2">
    <source>
        <dbReference type="ARBA" id="ARBA00023125"/>
    </source>
</evidence>
<keyword evidence="1" id="KW-0805">Transcription regulation</keyword>
<feature type="domain" description="HTH tetR-type" evidence="6">
    <location>
        <begin position="24"/>
        <end position="84"/>
    </location>
</feature>
<dbReference type="PROSITE" id="PS50977">
    <property type="entry name" value="HTH_TETR_2"/>
    <property type="match status" value="1"/>
</dbReference>
<protein>
    <submittedName>
        <fullName evidence="7">TetR/AcrR family transcriptional regulator</fullName>
    </submittedName>
</protein>
<dbReference type="PANTHER" id="PTHR30055">
    <property type="entry name" value="HTH-TYPE TRANSCRIPTIONAL REGULATOR RUTR"/>
    <property type="match status" value="1"/>
</dbReference>
<keyword evidence="2 4" id="KW-0238">DNA-binding</keyword>
<comment type="caution">
    <text evidence="7">The sequence shown here is derived from an EMBL/GenBank/DDBJ whole genome shotgun (WGS) entry which is preliminary data.</text>
</comment>
<dbReference type="SUPFAM" id="SSF46689">
    <property type="entry name" value="Homeodomain-like"/>
    <property type="match status" value="1"/>
</dbReference>
<dbReference type="InterPro" id="IPR036271">
    <property type="entry name" value="Tet_transcr_reg_TetR-rel_C_sf"/>
</dbReference>
<name>A0A6N9U9K4_STRHA</name>
<feature type="compositionally biased region" description="Low complexity" evidence="5">
    <location>
        <begin position="18"/>
        <end position="27"/>
    </location>
</feature>
<feature type="DNA-binding region" description="H-T-H motif" evidence="4">
    <location>
        <begin position="47"/>
        <end position="66"/>
    </location>
</feature>
<dbReference type="InterPro" id="IPR050109">
    <property type="entry name" value="HTH-type_TetR-like_transc_reg"/>
</dbReference>
<reference evidence="7 8" key="1">
    <citation type="submission" date="2020-01" db="EMBL/GenBank/DDBJ databases">
        <title>Insect and environment-associated Actinomycetes.</title>
        <authorList>
            <person name="Currrie C."/>
            <person name="Chevrette M."/>
            <person name="Carlson C."/>
            <person name="Stubbendieck R."/>
            <person name="Wendt-Pienkowski E."/>
        </authorList>
    </citation>
    <scope>NUCLEOTIDE SEQUENCE [LARGE SCALE GENOMIC DNA]</scope>
    <source>
        <strain evidence="7 8">SID11342</strain>
    </source>
</reference>
<dbReference type="InterPro" id="IPR011075">
    <property type="entry name" value="TetR_C"/>
</dbReference>
<evidence type="ECO:0000313" key="8">
    <source>
        <dbReference type="Proteomes" id="UP000471293"/>
    </source>
</evidence>
<keyword evidence="3" id="KW-0804">Transcription</keyword>
<dbReference type="GO" id="GO:0000976">
    <property type="term" value="F:transcription cis-regulatory region binding"/>
    <property type="evidence" value="ECO:0007669"/>
    <property type="project" value="TreeGrafter"/>
</dbReference>
<evidence type="ECO:0000256" key="5">
    <source>
        <dbReference type="SAM" id="MobiDB-lite"/>
    </source>
</evidence>
<feature type="compositionally biased region" description="Pro residues" evidence="5">
    <location>
        <begin position="1"/>
        <end position="17"/>
    </location>
</feature>
<sequence length="213" mass="22317">MTTPTPVPPPPSPPPASRRPGTGPRAAGAIQEAALRLLAERGYTGLTIEAVARRAGVNKTTIYRWWPSKPALLRAALLDGALLDVEVPDTGSLRGDLVALTDQVVGLLTGPGTESVVRAMTSGSGAADDELALLARDFFADRFSREQPVFSRAAGRGELRPGVDPMLLLDLMTGAVWVRAVLRRAPLPAGFAAEVVDAVLPAFATVPPPDTNV</sequence>
<evidence type="ECO:0000256" key="1">
    <source>
        <dbReference type="ARBA" id="ARBA00023015"/>
    </source>
</evidence>